<keyword evidence="2" id="KW-0472">Membrane</keyword>
<dbReference type="EMBL" id="WTPW01000027">
    <property type="protein sequence ID" value="KAF0557664.1"/>
    <property type="molecule type" value="Genomic_DNA"/>
</dbReference>
<sequence>MSSKNIAEKKHDRDVDALYHSTSKRRAIDLNVIVSAEEVLSFILPLIKFSPDAPFSNSWWCIFFFTRSKAQGVKTENKKEPEKPKPYKPNLDKPTNPDINVKSERKEKPHNPNSNSNDNHNPPLPEDIHELPLEKPIKPDNPIDPFPDIFQPDPIQSDEEPDFSGSYAIIYLNMLIMFITLSFCFVFSLSQQKVIVYSFYLVFVITCIV</sequence>
<keyword evidence="2" id="KW-0812">Transmembrane</keyword>
<gene>
    <name evidence="3" type="ORF">F8M41_012797</name>
</gene>
<evidence type="ECO:0000313" key="4">
    <source>
        <dbReference type="Proteomes" id="UP000439903"/>
    </source>
</evidence>
<reference evidence="3 4" key="1">
    <citation type="journal article" date="2019" name="Environ. Microbiol.">
        <title>At the nexus of three kingdoms: the genome of the mycorrhizal fungus Gigaspora margarita provides insights into plant, endobacterial and fungal interactions.</title>
        <authorList>
            <person name="Venice F."/>
            <person name="Ghignone S."/>
            <person name="Salvioli di Fossalunga A."/>
            <person name="Amselem J."/>
            <person name="Novero M."/>
            <person name="Xianan X."/>
            <person name="Sedzielewska Toro K."/>
            <person name="Morin E."/>
            <person name="Lipzen A."/>
            <person name="Grigoriev I.V."/>
            <person name="Henrissat B."/>
            <person name="Martin F.M."/>
            <person name="Bonfante P."/>
        </authorList>
    </citation>
    <scope>NUCLEOTIDE SEQUENCE [LARGE SCALE GENOMIC DNA]</scope>
    <source>
        <strain evidence="3 4">BEG34</strain>
    </source>
</reference>
<organism evidence="3 4">
    <name type="scientific">Gigaspora margarita</name>
    <dbReference type="NCBI Taxonomy" id="4874"/>
    <lineage>
        <taxon>Eukaryota</taxon>
        <taxon>Fungi</taxon>
        <taxon>Fungi incertae sedis</taxon>
        <taxon>Mucoromycota</taxon>
        <taxon>Glomeromycotina</taxon>
        <taxon>Glomeromycetes</taxon>
        <taxon>Diversisporales</taxon>
        <taxon>Gigasporaceae</taxon>
        <taxon>Gigaspora</taxon>
    </lineage>
</organism>
<feature type="region of interest" description="Disordered" evidence="1">
    <location>
        <begin position="72"/>
        <end position="131"/>
    </location>
</feature>
<feature type="compositionally biased region" description="Basic and acidic residues" evidence="1">
    <location>
        <begin position="75"/>
        <end position="85"/>
    </location>
</feature>
<keyword evidence="2" id="KW-1133">Transmembrane helix</keyword>
<protein>
    <submittedName>
        <fullName evidence="3">Uncharacterized protein</fullName>
    </submittedName>
</protein>
<feature type="transmembrane region" description="Helical" evidence="2">
    <location>
        <begin position="168"/>
        <end position="189"/>
    </location>
</feature>
<dbReference type="Proteomes" id="UP000439903">
    <property type="component" value="Unassembled WGS sequence"/>
</dbReference>
<keyword evidence="4" id="KW-1185">Reference proteome</keyword>
<evidence type="ECO:0000256" key="2">
    <source>
        <dbReference type="SAM" id="Phobius"/>
    </source>
</evidence>
<name>A0A8H4B3R4_GIGMA</name>
<feature type="compositionally biased region" description="Basic and acidic residues" evidence="1">
    <location>
        <begin position="101"/>
        <end position="110"/>
    </location>
</feature>
<feature type="compositionally biased region" description="Low complexity" evidence="1">
    <location>
        <begin position="111"/>
        <end position="121"/>
    </location>
</feature>
<dbReference type="AlphaFoldDB" id="A0A8H4B3R4"/>
<evidence type="ECO:0000256" key="1">
    <source>
        <dbReference type="SAM" id="MobiDB-lite"/>
    </source>
</evidence>
<proteinExistence type="predicted"/>
<comment type="caution">
    <text evidence="3">The sequence shown here is derived from an EMBL/GenBank/DDBJ whole genome shotgun (WGS) entry which is preliminary data.</text>
</comment>
<accession>A0A8H4B3R4</accession>
<evidence type="ECO:0000313" key="3">
    <source>
        <dbReference type="EMBL" id="KAF0557664.1"/>
    </source>
</evidence>